<evidence type="ECO:0000259" key="8">
    <source>
        <dbReference type="PROSITE" id="PS50206"/>
    </source>
</evidence>
<dbReference type="InterPro" id="IPR036873">
    <property type="entry name" value="Rhodanese-like_dom_sf"/>
</dbReference>
<name>A0ABQ8WES2_PENCH</name>
<dbReference type="Pfam" id="PF00581">
    <property type="entry name" value="Rhodanese"/>
    <property type="match status" value="1"/>
</dbReference>
<feature type="region of interest" description="Disordered" evidence="7">
    <location>
        <begin position="187"/>
        <end position="207"/>
    </location>
</feature>
<evidence type="ECO:0000313" key="9">
    <source>
        <dbReference type="EMBL" id="KAJ5265050.1"/>
    </source>
</evidence>
<evidence type="ECO:0000256" key="4">
    <source>
        <dbReference type="ARBA" id="ARBA00022801"/>
    </source>
</evidence>
<evidence type="ECO:0000256" key="6">
    <source>
        <dbReference type="ARBA" id="ARBA00023306"/>
    </source>
</evidence>
<sequence length="428" mass="48626">MYVMDRSPLRNKKSTFGETGQLGLHSLSPDCTRLDKPLMSTMTIPLKVSTIKSLLSQSKSVKHPYFKTKISYVLALRCCQGESSVIPIWDVPAVNQHHEEMLGHDPGSPPQEHPASTESSPSRLAIPPLSLPFHHARSRGSPSLKSIRRPRNRSMLPRKQLKRPFRVLEHPMDVISDKETKVAAKANMQPTSDARRHPSMKLPHSVPEEGADLLPRIDKKTLLEVMDGNFEDQFDHVLVIDCHFKYEYEGGHIDGAFNYDDKEKLVEELFKAPKSCTTLVLHCEHTTYRAPIMAGYLRHQDRAMSVDTYPNLTYPDLYILNGGYSSFFAENCRLCFPQNYVEMSDKEHKIACERGLGKIKQRSKLKRAQIFTVSQHRSPVKESGRTECLLFGENDHNHSTLPPSQKAQLFTRPLAAGSLPELIFRYNL</sequence>
<comment type="similarity">
    <text evidence="1">Belongs to the MPI phosphatase family.</text>
</comment>
<dbReference type="InterPro" id="IPR001763">
    <property type="entry name" value="Rhodanese-like_dom"/>
</dbReference>
<keyword evidence="10" id="KW-1185">Reference proteome</keyword>
<keyword evidence="6" id="KW-0131">Cell cycle</keyword>
<dbReference type="InterPro" id="IPR000751">
    <property type="entry name" value="MPI_Phosphatase"/>
</dbReference>
<dbReference type="PROSITE" id="PS50206">
    <property type="entry name" value="RHODANESE_3"/>
    <property type="match status" value="1"/>
</dbReference>
<dbReference type="EC" id="3.1.3.48" evidence="2"/>
<keyword evidence="3" id="KW-0132">Cell division</keyword>
<proteinExistence type="inferred from homology"/>
<evidence type="ECO:0000256" key="1">
    <source>
        <dbReference type="ARBA" id="ARBA00011065"/>
    </source>
</evidence>
<accession>A0ABQ8WES2</accession>
<feature type="domain" description="Rhodanese" evidence="8">
    <location>
        <begin position="233"/>
        <end position="336"/>
    </location>
</feature>
<evidence type="ECO:0000256" key="2">
    <source>
        <dbReference type="ARBA" id="ARBA00013064"/>
    </source>
</evidence>
<dbReference type="PRINTS" id="PR00716">
    <property type="entry name" value="MPIPHPHTASE"/>
</dbReference>
<evidence type="ECO:0000313" key="10">
    <source>
        <dbReference type="Proteomes" id="UP001220256"/>
    </source>
</evidence>
<protein>
    <recommendedName>
        <fullName evidence="2">protein-tyrosine-phosphatase</fullName>
        <ecNumber evidence="2">3.1.3.48</ecNumber>
    </recommendedName>
</protein>
<dbReference type="SMART" id="SM00450">
    <property type="entry name" value="RHOD"/>
    <property type="match status" value="1"/>
</dbReference>
<evidence type="ECO:0000256" key="5">
    <source>
        <dbReference type="ARBA" id="ARBA00022912"/>
    </source>
</evidence>
<dbReference type="EMBL" id="JAPVEB010000004">
    <property type="protein sequence ID" value="KAJ5265050.1"/>
    <property type="molecule type" value="Genomic_DNA"/>
</dbReference>
<comment type="caution">
    <text evidence="9">The sequence shown here is derived from an EMBL/GenBank/DDBJ whole genome shotgun (WGS) entry which is preliminary data.</text>
</comment>
<evidence type="ECO:0000256" key="3">
    <source>
        <dbReference type="ARBA" id="ARBA00022618"/>
    </source>
</evidence>
<keyword evidence="4" id="KW-0378">Hydrolase</keyword>
<reference evidence="9 10" key="1">
    <citation type="journal article" date="2023" name="IMA Fungus">
        <title>Comparative genomic study of the Penicillium genus elucidates a diverse pangenome and 15 lateral gene transfer events.</title>
        <authorList>
            <person name="Petersen C."/>
            <person name="Sorensen T."/>
            <person name="Nielsen M.R."/>
            <person name="Sondergaard T.E."/>
            <person name="Sorensen J.L."/>
            <person name="Fitzpatrick D.A."/>
            <person name="Frisvad J.C."/>
            <person name="Nielsen K.L."/>
        </authorList>
    </citation>
    <scope>NUCLEOTIDE SEQUENCE [LARGE SCALE GENOMIC DNA]</scope>
    <source>
        <strain evidence="9 10">IBT 3361</strain>
    </source>
</reference>
<dbReference type="Proteomes" id="UP001220256">
    <property type="component" value="Unassembled WGS sequence"/>
</dbReference>
<feature type="region of interest" description="Disordered" evidence="7">
    <location>
        <begin position="99"/>
        <end position="160"/>
    </location>
</feature>
<dbReference type="Gene3D" id="3.40.250.10">
    <property type="entry name" value="Rhodanese-like domain"/>
    <property type="match status" value="1"/>
</dbReference>
<dbReference type="SUPFAM" id="SSF52821">
    <property type="entry name" value="Rhodanese/Cell cycle control phosphatase"/>
    <property type="match status" value="1"/>
</dbReference>
<keyword evidence="5" id="KW-0904">Protein phosphatase</keyword>
<dbReference type="PANTHER" id="PTHR10828">
    <property type="entry name" value="M-PHASE INDUCER PHOSPHATASE DUAL SPECIFICITY PHOSPHATASE CDC25"/>
    <property type="match status" value="1"/>
</dbReference>
<organism evidence="9 10">
    <name type="scientific">Penicillium chrysogenum</name>
    <name type="common">Penicillium notatum</name>
    <dbReference type="NCBI Taxonomy" id="5076"/>
    <lineage>
        <taxon>Eukaryota</taxon>
        <taxon>Fungi</taxon>
        <taxon>Dikarya</taxon>
        <taxon>Ascomycota</taxon>
        <taxon>Pezizomycotina</taxon>
        <taxon>Eurotiomycetes</taxon>
        <taxon>Eurotiomycetidae</taxon>
        <taxon>Eurotiales</taxon>
        <taxon>Aspergillaceae</taxon>
        <taxon>Penicillium</taxon>
        <taxon>Penicillium chrysogenum species complex</taxon>
    </lineage>
</organism>
<evidence type="ECO:0000256" key="7">
    <source>
        <dbReference type="SAM" id="MobiDB-lite"/>
    </source>
</evidence>
<gene>
    <name evidence="9" type="ORF">N7505_007843</name>
</gene>
<dbReference type="PANTHER" id="PTHR10828:SF17">
    <property type="entry name" value="PROTEIN-TYROSINE-PHOSPHATASE"/>
    <property type="match status" value="1"/>
</dbReference>